<sequence length="456" mass="50034">MLTVLVVGAGIAGLSAAISLRRAGHCVHVYERSSFCSEIGAAINVPPNAIRFLTAWGLDPSQWRFVPARRISFLDPFTLEATVTMPADTMAKAVGGAALYYAHRVDLHSALQWLAVREDGPGAPVTIHLGSIVTGYDPSKPSIRLQGGLEICGDVVVGADGVHSCAAEAVVGRESRPVPPLHSNYCYRFLVPAATLDQDPETRFWNEKREGWTRLFVHNDTKRRIVSYPCRDNAVHNFVALFHAEDTKSKTRENWQQGVDISQVIARFSDFNPKLLKVMSKATNTMQWPLLYRPPLSTWRKGRMVLAGDSAHPMLPHQGQGGAQGLEDGLALGITLHGASGPKEIEKRLEIYQGVRRHRASVIQILSKVGQDEVELVGDELGHYLKAEETPTNPAEIFKYTCGFDIVRATLAAMEEHDPSFRLPQDFFENEVPGVPVVADGRGNKEAGGGHQLSRP</sequence>
<dbReference type="SUPFAM" id="SSF54373">
    <property type="entry name" value="FAD-linked reductases, C-terminal domain"/>
    <property type="match status" value="1"/>
</dbReference>
<evidence type="ECO:0000313" key="9">
    <source>
        <dbReference type="Proteomes" id="UP000557566"/>
    </source>
</evidence>
<dbReference type="InterPro" id="IPR050493">
    <property type="entry name" value="FAD-dep_Monooxygenase_BioMet"/>
</dbReference>
<evidence type="ECO:0000259" key="7">
    <source>
        <dbReference type="Pfam" id="PF01494"/>
    </source>
</evidence>
<dbReference type="PANTHER" id="PTHR13789">
    <property type="entry name" value="MONOOXYGENASE"/>
    <property type="match status" value="1"/>
</dbReference>
<protein>
    <recommendedName>
        <fullName evidence="7">FAD-binding domain-containing protein</fullName>
    </recommendedName>
</protein>
<comment type="caution">
    <text evidence="8">The sequence shown here is derived from an EMBL/GenBank/DDBJ whole genome shotgun (WGS) entry which is preliminary data.</text>
</comment>
<dbReference type="Pfam" id="PF01494">
    <property type="entry name" value="FAD_binding_3"/>
    <property type="match status" value="1"/>
</dbReference>
<dbReference type="PRINTS" id="PR00420">
    <property type="entry name" value="RNGMNOXGNASE"/>
</dbReference>
<dbReference type="Proteomes" id="UP000557566">
    <property type="component" value="Unassembled WGS sequence"/>
</dbReference>
<organism evidence="8 9">
    <name type="scientific">Ophiocordyceps sinensis</name>
    <dbReference type="NCBI Taxonomy" id="72228"/>
    <lineage>
        <taxon>Eukaryota</taxon>
        <taxon>Fungi</taxon>
        <taxon>Dikarya</taxon>
        <taxon>Ascomycota</taxon>
        <taxon>Pezizomycotina</taxon>
        <taxon>Sordariomycetes</taxon>
        <taxon>Hypocreomycetidae</taxon>
        <taxon>Hypocreales</taxon>
        <taxon>Ophiocordycipitaceae</taxon>
        <taxon>Ophiocordyceps</taxon>
    </lineage>
</organism>
<dbReference type="GO" id="GO:0004497">
    <property type="term" value="F:monooxygenase activity"/>
    <property type="evidence" value="ECO:0007669"/>
    <property type="project" value="UniProtKB-KW"/>
</dbReference>
<comment type="similarity">
    <text evidence="1">Belongs to the paxM FAD-dependent monooxygenase family.</text>
</comment>
<dbReference type="InterPro" id="IPR036188">
    <property type="entry name" value="FAD/NAD-bd_sf"/>
</dbReference>
<feature type="chain" id="PRO_5034369252" description="FAD-binding domain-containing protein" evidence="6">
    <location>
        <begin position="18"/>
        <end position="456"/>
    </location>
</feature>
<evidence type="ECO:0000256" key="6">
    <source>
        <dbReference type="SAM" id="SignalP"/>
    </source>
</evidence>
<dbReference type="Pfam" id="PF13450">
    <property type="entry name" value="NAD_binding_8"/>
    <property type="match status" value="1"/>
</dbReference>
<dbReference type="InterPro" id="IPR002938">
    <property type="entry name" value="FAD-bd"/>
</dbReference>
<dbReference type="AlphaFoldDB" id="A0A8H4PMG4"/>
<keyword evidence="3" id="KW-0274">FAD</keyword>
<keyword evidence="6" id="KW-0732">Signal</keyword>
<keyword evidence="2" id="KW-0285">Flavoprotein</keyword>
<dbReference type="OrthoDB" id="10250478at2759"/>
<evidence type="ECO:0000256" key="5">
    <source>
        <dbReference type="ARBA" id="ARBA00023033"/>
    </source>
</evidence>
<dbReference type="EMBL" id="JAAVMX010000007">
    <property type="protein sequence ID" value="KAF4506513.1"/>
    <property type="molecule type" value="Genomic_DNA"/>
</dbReference>
<accession>A0A8H4PMG4</accession>
<feature type="signal peptide" evidence="6">
    <location>
        <begin position="1"/>
        <end position="17"/>
    </location>
</feature>
<keyword evidence="9" id="KW-1185">Reference proteome</keyword>
<dbReference type="SUPFAM" id="SSF51905">
    <property type="entry name" value="FAD/NAD(P)-binding domain"/>
    <property type="match status" value="1"/>
</dbReference>
<dbReference type="Gene3D" id="3.50.50.60">
    <property type="entry name" value="FAD/NAD(P)-binding domain"/>
    <property type="match status" value="1"/>
</dbReference>
<evidence type="ECO:0000256" key="2">
    <source>
        <dbReference type="ARBA" id="ARBA00022630"/>
    </source>
</evidence>
<feature type="domain" description="FAD-binding" evidence="7">
    <location>
        <begin position="152"/>
        <end position="360"/>
    </location>
</feature>
<name>A0A8H4PMG4_9HYPO</name>
<gene>
    <name evidence="8" type="ORF">G6O67_006592</name>
</gene>
<reference evidence="8 9" key="1">
    <citation type="journal article" date="2020" name="Genome Biol. Evol.">
        <title>A new high-quality draft genome assembly of the Chinese cordyceps Ophiocordyceps sinensis.</title>
        <authorList>
            <person name="Shu R."/>
            <person name="Zhang J."/>
            <person name="Meng Q."/>
            <person name="Zhang H."/>
            <person name="Zhou G."/>
            <person name="Li M."/>
            <person name="Wu P."/>
            <person name="Zhao Y."/>
            <person name="Chen C."/>
            <person name="Qin Q."/>
        </authorList>
    </citation>
    <scope>NUCLEOTIDE SEQUENCE [LARGE SCALE GENOMIC DNA]</scope>
    <source>
        <strain evidence="8 9">IOZ07</strain>
    </source>
</reference>
<evidence type="ECO:0000256" key="4">
    <source>
        <dbReference type="ARBA" id="ARBA00023002"/>
    </source>
</evidence>
<evidence type="ECO:0000256" key="3">
    <source>
        <dbReference type="ARBA" id="ARBA00022827"/>
    </source>
</evidence>
<keyword evidence="4" id="KW-0560">Oxidoreductase</keyword>
<dbReference type="GO" id="GO:0071949">
    <property type="term" value="F:FAD binding"/>
    <property type="evidence" value="ECO:0007669"/>
    <property type="project" value="InterPro"/>
</dbReference>
<dbReference type="PANTHER" id="PTHR13789:SF215">
    <property type="entry name" value="FAD-BINDING DOMAIN-CONTAINING PROTEIN-RELATED"/>
    <property type="match status" value="1"/>
</dbReference>
<evidence type="ECO:0000313" key="8">
    <source>
        <dbReference type="EMBL" id="KAF4506513.1"/>
    </source>
</evidence>
<proteinExistence type="inferred from homology"/>
<evidence type="ECO:0000256" key="1">
    <source>
        <dbReference type="ARBA" id="ARBA00007992"/>
    </source>
</evidence>
<keyword evidence="5" id="KW-0503">Monooxygenase</keyword>